<evidence type="ECO:0000256" key="1">
    <source>
        <dbReference type="SAM" id="Phobius"/>
    </source>
</evidence>
<feature type="transmembrane region" description="Helical" evidence="1">
    <location>
        <begin position="165"/>
        <end position="187"/>
    </location>
</feature>
<sequence>MEAVARDVRLNAFTSSPGDIPIDQRTTDHEMHGAAVIPKQASEQSSSYYTLACDQSLMSQDVDRWMGASITTETTGVQGSRPTVVQRSTLATDVETTSFPGSSIWYMLALTVMPIVNIAHADHWRCSPNAILNVMELMLAHMNTACNRMQCHIRRLAQNRITREIFASAMDVILVVYAIGFLIISVYQTAMFA</sequence>
<keyword evidence="3" id="KW-1185">Reference proteome</keyword>
<keyword evidence="1" id="KW-0812">Transmembrane</keyword>
<dbReference type="AlphaFoldDB" id="A0A8S4S776"/>
<evidence type="ECO:0000313" key="2">
    <source>
        <dbReference type="EMBL" id="CAH2247548.1"/>
    </source>
</evidence>
<accession>A0A8S4S776</accession>
<evidence type="ECO:0000313" key="3">
    <source>
        <dbReference type="Proteomes" id="UP000838756"/>
    </source>
</evidence>
<proteinExistence type="predicted"/>
<name>A0A8S4S776_9NEOP</name>
<keyword evidence="1" id="KW-0472">Membrane</keyword>
<keyword evidence="1" id="KW-1133">Transmembrane helix</keyword>
<organism evidence="2 3">
    <name type="scientific">Pararge aegeria aegeria</name>
    <dbReference type="NCBI Taxonomy" id="348720"/>
    <lineage>
        <taxon>Eukaryota</taxon>
        <taxon>Metazoa</taxon>
        <taxon>Ecdysozoa</taxon>
        <taxon>Arthropoda</taxon>
        <taxon>Hexapoda</taxon>
        <taxon>Insecta</taxon>
        <taxon>Pterygota</taxon>
        <taxon>Neoptera</taxon>
        <taxon>Endopterygota</taxon>
        <taxon>Lepidoptera</taxon>
        <taxon>Glossata</taxon>
        <taxon>Ditrysia</taxon>
        <taxon>Papilionoidea</taxon>
        <taxon>Nymphalidae</taxon>
        <taxon>Satyrinae</taxon>
        <taxon>Satyrini</taxon>
        <taxon>Parargina</taxon>
        <taxon>Pararge</taxon>
    </lineage>
</organism>
<dbReference type="Proteomes" id="UP000838756">
    <property type="component" value="Unassembled WGS sequence"/>
</dbReference>
<reference evidence="2" key="1">
    <citation type="submission" date="2022-03" db="EMBL/GenBank/DDBJ databases">
        <authorList>
            <person name="Lindestad O."/>
        </authorList>
    </citation>
    <scope>NUCLEOTIDE SEQUENCE</scope>
</reference>
<dbReference type="OrthoDB" id="7438227at2759"/>
<protein>
    <submittedName>
        <fullName evidence="2">Jg745 protein</fullName>
    </submittedName>
</protein>
<dbReference type="EMBL" id="CAKXAJ010025963">
    <property type="protein sequence ID" value="CAH2247548.1"/>
    <property type="molecule type" value="Genomic_DNA"/>
</dbReference>
<gene>
    <name evidence="2" type="primary">jg745</name>
    <name evidence="2" type="ORF">PAEG_LOCUS21595</name>
</gene>
<comment type="caution">
    <text evidence="2">The sequence shown here is derived from an EMBL/GenBank/DDBJ whole genome shotgun (WGS) entry which is preliminary data.</text>
</comment>